<proteinExistence type="predicted"/>
<evidence type="ECO:0000313" key="3">
    <source>
        <dbReference type="EMBL" id="MDV2080161.1"/>
    </source>
</evidence>
<protein>
    <submittedName>
        <fullName evidence="3">DUF6160 family protein</fullName>
    </submittedName>
</protein>
<organism evidence="3 4">
    <name type="scientific">Marinobacter xestospongiae</name>
    <dbReference type="NCBI Taxonomy" id="994319"/>
    <lineage>
        <taxon>Bacteria</taxon>
        <taxon>Pseudomonadati</taxon>
        <taxon>Pseudomonadota</taxon>
        <taxon>Gammaproteobacteria</taxon>
        <taxon>Pseudomonadales</taxon>
        <taxon>Marinobacteraceae</taxon>
        <taxon>Marinobacter</taxon>
    </lineage>
</organism>
<evidence type="ECO:0000256" key="1">
    <source>
        <dbReference type="SAM" id="SignalP"/>
    </source>
</evidence>
<keyword evidence="4" id="KW-1185">Reference proteome</keyword>
<dbReference type="EMBL" id="JAWIIJ010000011">
    <property type="protein sequence ID" value="MDV2080161.1"/>
    <property type="molecule type" value="Genomic_DNA"/>
</dbReference>
<feature type="chain" id="PRO_5046236272" evidence="1">
    <location>
        <begin position="32"/>
        <end position="338"/>
    </location>
</feature>
<keyword evidence="1" id="KW-0732">Signal</keyword>
<comment type="caution">
    <text evidence="3">The sequence shown here is derived from an EMBL/GenBank/DDBJ whole genome shotgun (WGS) entry which is preliminary data.</text>
</comment>
<feature type="signal peptide" evidence="1">
    <location>
        <begin position="1"/>
        <end position="31"/>
    </location>
</feature>
<name>A0ABU3W161_9GAMM</name>
<feature type="domain" description="DUF6160" evidence="2">
    <location>
        <begin position="19"/>
        <end position="96"/>
    </location>
</feature>
<dbReference type="Pfam" id="PF19657">
    <property type="entry name" value="DUF6160"/>
    <property type="match status" value="1"/>
</dbReference>
<gene>
    <name evidence="3" type="ORF">RYS15_15855</name>
</gene>
<sequence length="338" mass="36124">MPLNRDSFSASAAAGLLVSAGLWLTAMPAQALERLDDGEMGVVTGQAGITMELAARIDIGQVRYVDEAPLDFNRVRLSGHNGTMLDNLKLTLDVAGPGEVLDYGFSELARRGDQGILDPNHWQVADAMNRYSVAGEFGRQYNDGDLVIHLSPVDSGDPASLTDYLNAVDFELAIDSIVTGGQPTSTTMFENILLQGYLGPTDIVVGNTDNSRVLPSGTLVQGAETHISSHFAITNGQLDWNVGNFAILFNFAAVGIEGLRLHNNRGDDMLGHFGMAYAEASISKGTSGTSGQDGLSIHNVDFRADLDIDRFKVGGHSIGSVYMTDINIQDASFLVYGH</sequence>
<reference evidence="3 4" key="1">
    <citation type="submission" date="2023-10" db="EMBL/GenBank/DDBJ databases">
        <title>Characteristics and mechanism of a salt-tolerant marine origin heterotrophic nitrifying- aerobic denitrifying bacteria Marinobacter xestospongiae HN1.</title>
        <authorList>
            <person name="Qi R."/>
        </authorList>
    </citation>
    <scope>NUCLEOTIDE SEQUENCE [LARGE SCALE GENOMIC DNA]</scope>
    <source>
        <strain evidence="3 4">HN1</strain>
    </source>
</reference>
<evidence type="ECO:0000259" key="2">
    <source>
        <dbReference type="Pfam" id="PF19657"/>
    </source>
</evidence>
<dbReference type="RefSeq" id="WP_316974598.1">
    <property type="nucleotide sequence ID" value="NZ_JAWIIJ010000011.1"/>
</dbReference>
<accession>A0ABU3W161</accession>
<dbReference type="Proteomes" id="UP001269819">
    <property type="component" value="Unassembled WGS sequence"/>
</dbReference>
<evidence type="ECO:0000313" key="4">
    <source>
        <dbReference type="Proteomes" id="UP001269819"/>
    </source>
</evidence>
<dbReference type="InterPro" id="IPR046158">
    <property type="entry name" value="DUF6160"/>
</dbReference>